<dbReference type="InterPro" id="IPR051450">
    <property type="entry name" value="Gfo/Idh/MocA_Oxidoreductases"/>
</dbReference>
<proteinExistence type="predicted"/>
<dbReference type="PANTHER" id="PTHR43377:SF6">
    <property type="entry name" value="GFO_IDH_MOCA-LIKE OXIDOREDUCTASE N-TERMINAL DOMAIN-CONTAINING PROTEIN"/>
    <property type="match status" value="1"/>
</dbReference>
<dbReference type="InterPro" id="IPR000683">
    <property type="entry name" value="Gfo/Idh/MocA-like_OxRdtase_N"/>
</dbReference>
<gene>
    <name evidence="3" type="ORF">KJ970_12200</name>
</gene>
<sequence length="345" mass="37928">MKKPGIAVIGAGAWGKNIVRNFNILPTCDLRALCDTDPSVLAAHAATIPNAVMTQNVDEVLSRDDVHGVAIAAQAVVHADLAGKALSAGKDVFVEKPLTLSTADALDLCRLADEKGRVLMVGHLLLYHPAILQMLDIIKSGELGEIRYLTAQRVNLGTVRKDENALWSLAPHDLSIIGEIFNELPVTVSARGAAYLRPGVEDVVFLSLRFPNDHLAHVHLSWLDPHKERRMTLVGSQKMLAFDDMQVQEKIRIYDKGVGTSAFVSYDESLTVRNGDIWIPRIKMGEPLRTECQEFIDCINDRRTPKTDGWSGLRVVQLLEAAQTSLDRDGEPITVNSLQEQETAS</sequence>
<dbReference type="Pfam" id="PF01408">
    <property type="entry name" value="GFO_IDH_MocA"/>
    <property type="match status" value="1"/>
</dbReference>
<dbReference type="GO" id="GO:0000166">
    <property type="term" value="F:nucleotide binding"/>
    <property type="evidence" value="ECO:0007669"/>
    <property type="project" value="InterPro"/>
</dbReference>
<protein>
    <submittedName>
        <fullName evidence="3">Gfo/Idh/MocA family oxidoreductase</fullName>
    </submittedName>
</protein>
<evidence type="ECO:0000313" key="3">
    <source>
        <dbReference type="EMBL" id="MBU2691679.1"/>
    </source>
</evidence>
<accession>A0A948RY12</accession>
<evidence type="ECO:0000259" key="1">
    <source>
        <dbReference type="Pfam" id="PF01408"/>
    </source>
</evidence>
<evidence type="ECO:0000313" key="4">
    <source>
        <dbReference type="Proteomes" id="UP000777784"/>
    </source>
</evidence>
<dbReference type="EMBL" id="JAHJDP010000072">
    <property type="protein sequence ID" value="MBU2691679.1"/>
    <property type="molecule type" value="Genomic_DNA"/>
</dbReference>
<comment type="caution">
    <text evidence="3">The sequence shown here is derived from an EMBL/GenBank/DDBJ whole genome shotgun (WGS) entry which is preliminary data.</text>
</comment>
<dbReference type="InterPro" id="IPR036291">
    <property type="entry name" value="NAD(P)-bd_dom_sf"/>
</dbReference>
<dbReference type="Gene3D" id="3.40.50.720">
    <property type="entry name" value="NAD(P)-binding Rossmann-like Domain"/>
    <property type="match status" value="1"/>
</dbReference>
<evidence type="ECO:0000259" key="2">
    <source>
        <dbReference type="Pfam" id="PF22725"/>
    </source>
</evidence>
<dbReference type="Gene3D" id="3.30.360.10">
    <property type="entry name" value="Dihydrodipicolinate Reductase, domain 2"/>
    <property type="match status" value="1"/>
</dbReference>
<dbReference type="SUPFAM" id="SSF55347">
    <property type="entry name" value="Glyceraldehyde-3-phosphate dehydrogenase-like, C-terminal domain"/>
    <property type="match status" value="1"/>
</dbReference>
<dbReference type="PANTHER" id="PTHR43377">
    <property type="entry name" value="BILIVERDIN REDUCTASE A"/>
    <property type="match status" value="1"/>
</dbReference>
<reference evidence="3" key="1">
    <citation type="submission" date="2021-05" db="EMBL/GenBank/DDBJ databases">
        <title>Energy efficiency and biological interactions define the core microbiome of deep oligotrophic groundwater.</title>
        <authorList>
            <person name="Mehrshad M."/>
            <person name="Lopez-Fernandez M."/>
            <person name="Bell E."/>
            <person name="Bernier-Latmani R."/>
            <person name="Bertilsson S."/>
            <person name="Dopson M."/>
        </authorList>
    </citation>
    <scope>NUCLEOTIDE SEQUENCE</scope>
    <source>
        <strain evidence="3">Modern_marine.mb.64</strain>
    </source>
</reference>
<name>A0A948RY12_UNCEI</name>
<organism evidence="3 4">
    <name type="scientific">Eiseniibacteriota bacterium</name>
    <dbReference type="NCBI Taxonomy" id="2212470"/>
    <lineage>
        <taxon>Bacteria</taxon>
        <taxon>Candidatus Eiseniibacteriota</taxon>
    </lineage>
</organism>
<dbReference type="SUPFAM" id="SSF51735">
    <property type="entry name" value="NAD(P)-binding Rossmann-fold domains"/>
    <property type="match status" value="1"/>
</dbReference>
<feature type="domain" description="GFO/IDH/MocA-like oxidoreductase" evidence="2">
    <location>
        <begin position="132"/>
        <end position="240"/>
    </location>
</feature>
<dbReference type="AlphaFoldDB" id="A0A948RY12"/>
<feature type="domain" description="Gfo/Idh/MocA-like oxidoreductase N-terminal" evidence="1">
    <location>
        <begin position="6"/>
        <end position="123"/>
    </location>
</feature>
<dbReference type="Proteomes" id="UP000777784">
    <property type="component" value="Unassembled WGS sequence"/>
</dbReference>
<dbReference type="InterPro" id="IPR055170">
    <property type="entry name" value="GFO_IDH_MocA-like_dom"/>
</dbReference>
<dbReference type="Pfam" id="PF22725">
    <property type="entry name" value="GFO_IDH_MocA_C3"/>
    <property type="match status" value="1"/>
</dbReference>